<evidence type="ECO:0000259" key="2">
    <source>
        <dbReference type="Pfam" id="PF13579"/>
    </source>
</evidence>
<dbReference type="Gene3D" id="3.40.50.2000">
    <property type="entry name" value="Glycogen Phosphorylase B"/>
    <property type="match status" value="2"/>
</dbReference>
<sequence>MIEPAVRIIFINRYFYPDHSATSQMLADLAFGLRDRGEAVSVIASRLRYDEPDARLPSREKQGGVEIERVWTSRFGRASLAFRMIDYLTFYISAAWALARIAHRGDIVVAMTDPPALSILVSVIARARGAISVNWLQDIFPEVAEALQVAGRRSSLLFAPFRLLRNISLRHASMNVAIGTRMAERLREFGVDEARISVIPNWSDIEVIRPMPPKQNRLRAEWGLSTKFVVGYSGNLGRAHGIETLLDAIAATSQAGEEAEICWLFIGGGACFEQLRRETERRGIANVVFRPYQPREKLAESLSVADVHIVVLKPELEGLIVPSKFYGIAASGRPALFVGAADGEVARLINQFECGATIASGDGQGVAETLAILANDPKRCRAMGERARAMCEANFGKKQAIAAWSQLLESVLDNRQQVTRNLDPDRSVEEVHQYDETIILR</sequence>
<accession>A0A1I7NIU3</accession>
<dbReference type="PANTHER" id="PTHR45947">
    <property type="entry name" value="SULFOQUINOVOSYL TRANSFERASE SQD2"/>
    <property type="match status" value="1"/>
</dbReference>
<evidence type="ECO:0000259" key="1">
    <source>
        <dbReference type="Pfam" id="PF00534"/>
    </source>
</evidence>
<reference evidence="4" key="1">
    <citation type="submission" date="2016-10" db="EMBL/GenBank/DDBJ databases">
        <authorList>
            <person name="Varghese N."/>
            <person name="Submissions S."/>
        </authorList>
    </citation>
    <scope>NUCLEOTIDE SEQUENCE [LARGE SCALE GENOMIC DNA]</scope>
    <source>
        <strain evidence="4">DSM 1565</strain>
    </source>
</reference>
<dbReference type="Pfam" id="PF00534">
    <property type="entry name" value="Glycos_transf_1"/>
    <property type="match status" value="1"/>
</dbReference>
<dbReference type="InterPro" id="IPR001296">
    <property type="entry name" value="Glyco_trans_1"/>
</dbReference>
<dbReference type="SUPFAM" id="SSF53756">
    <property type="entry name" value="UDP-Glycosyltransferase/glycogen phosphorylase"/>
    <property type="match status" value="1"/>
</dbReference>
<dbReference type="CDD" id="cd03794">
    <property type="entry name" value="GT4_WbuB-like"/>
    <property type="match status" value="1"/>
</dbReference>
<dbReference type="GO" id="GO:0016758">
    <property type="term" value="F:hexosyltransferase activity"/>
    <property type="evidence" value="ECO:0007669"/>
    <property type="project" value="TreeGrafter"/>
</dbReference>
<dbReference type="InterPro" id="IPR028098">
    <property type="entry name" value="Glyco_trans_4-like_N"/>
</dbReference>
<dbReference type="EMBL" id="FPCH01000002">
    <property type="protein sequence ID" value="SFV34575.1"/>
    <property type="molecule type" value="Genomic_DNA"/>
</dbReference>
<dbReference type="STRING" id="51670.SAMN04488557_2368"/>
<evidence type="ECO:0000313" key="3">
    <source>
        <dbReference type="EMBL" id="SFV34575.1"/>
    </source>
</evidence>
<name>A0A1I7NIU3_9HYPH</name>
<keyword evidence="4" id="KW-1185">Reference proteome</keyword>
<feature type="domain" description="Glycosyltransferase subfamily 4-like N-terminal" evidence="2">
    <location>
        <begin position="24"/>
        <end position="202"/>
    </location>
</feature>
<proteinExistence type="predicted"/>
<feature type="domain" description="Glycosyl transferase family 1" evidence="1">
    <location>
        <begin position="217"/>
        <end position="389"/>
    </location>
</feature>
<protein>
    <submittedName>
        <fullName evidence="3">Glycosyltransferase involved in cell wall bisynthesis</fullName>
    </submittedName>
</protein>
<keyword evidence="3" id="KW-0808">Transferase</keyword>
<dbReference type="InterPro" id="IPR050194">
    <property type="entry name" value="Glycosyltransferase_grp1"/>
</dbReference>
<dbReference type="Proteomes" id="UP000199423">
    <property type="component" value="Unassembled WGS sequence"/>
</dbReference>
<organism evidence="3 4">
    <name type="scientific">Hyphomicrobium facile</name>
    <dbReference type="NCBI Taxonomy" id="51670"/>
    <lineage>
        <taxon>Bacteria</taxon>
        <taxon>Pseudomonadati</taxon>
        <taxon>Pseudomonadota</taxon>
        <taxon>Alphaproteobacteria</taxon>
        <taxon>Hyphomicrobiales</taxon>
        <taxon>Hyphomicrobiaceae</taxon>
        <taxon>Hyphomicrobium</taxon>
    </lineage>
</organism>
<evidence type="ECO:0000313" key="4">
    <source>
        <dbReference type="Proteomes" id="UP000199423"/>
    </source>
</evidence>
<dbReference type="PANTHER" id="PTHR45947:SF3">
    <property type="entry name" value="SULFOQUINOVOSYL TRANSFERASE SQD2"/>
    <property type="match status" value="1"/>
</dbReference>
<dbReference type="Pfam" id="PF13579">
    <property type="entry name" value="Glyco_trans_4_4"/>
    <property type="match status" value="1"/>
</dbReference>
<gene>
    <name evidence="3" type="ORF">SAMN04488557_2368</name>
</gene>
<dbReference type="AlphaFoldDB" id="A0A1I7NIU3"/>